<gene>
    <name evidence="2" type="ORF">ACFSR6_03445</name>
</gene>
<proteinExistence type="predicted"/>
<keyword evidence="3" id="KW-1185">Reference proteome</keyword>
<name>A0ABW5MIG4_9SPHI</name>
<comment type="caution">
    <text evidence="2">The sequence shown here is derived from an EMBL/GenBank/DDBJ whole genome shotgun (WGS) entry which is preliminary data.</text>
</comment>
<organism evidence="2 3">
    <name type="scientific">Pedobacter vanadiisoli</name>
    <dbReference type="NCBI Taxonomy" id="1761975"/>
    <lineage>
        <taxon>Bacteria</taxon>
        <taxon>Pseudomonadati</taxon>
        <taxon>Bacteroidota</taxon>
        <taxon>Sphingobacteriia</taxon>
        <taxon>Sphingobacteriales</taxon>
        <taxon>Sphingobacteriaceae</taxon>
        <taxon>Pedobacter</taxon>
    </lineage>
</organism>
<evidence type="ECO:0000256" key="1">
    <source>
        <dbReference type="SAM" id="MobiDB-lite"/>
    </source>
</evidence>
<sequence length="84" mass="9644">MTAKNNIKEILYTRGFRDFKPTRELLDRIGTNAWRFKKIIDNKLEMTLSESAEFAGWLGTTVDDLIQPNNTEPPLGKSDISEKN</sequence>
<evidence type="ECO:0000313" key="3">
    <source>
        <dbReference type="Proteomes" id="UP001597461"/>
    </source>
</evidence>
<dbReference type="EMBL" id="JBHULL010000003">
    <property type="protein sequence ID" value="MFD2581529.1"/>
    <property type="molecule type" value="Genomic_DNA"/>
</dbReference>
<reference evidence="3" key="1">
    <citation type="journal article" date="2019" name="Int. J. Syst. Evol. Microbiol.">
        <title>The Global Catalogue of Microorganisms (GCM) 10K type strain sequencing project: providing services to taxonomists for standard genome sequencing and annotation.</title>
        <authorList>
            <consortium name="The Broad Institute Genomics Platform"/>
            <consortium name="The Broad Institute Genome Sequencing Center for Infectious Disease"/>
            <person name="Wu L."/>
            <person name="Ma J."/>
        </authorList>
    </citation>
    <scope>NUCLEOTIDE SEQUENCE [LARGE SCALE GENOMIC DNA]</scope>
    <source>
        <strain evidence="3">KCTC 42866</strain>
    </source>
</reference>
<feature type="region of interest" description="Disordered" evidence="1">
    <location>
        <begin position="65"/>
        <end position="84"/>
    </location>
</feature>
<accession>A0ABW5MIG4</accession>
<dbReference type="Proteomes" id="UP001597461">
    <property type="component" value="Unassembled WGS sequence"/>
</dbReference>
<dbReference type="RefSeq" id="WP_379074960.1">
    <property type="nucleotide sequence ID" value="NZ_JBHULL010000003.1"/>
</dbReference>
<evidence type="ECO:0000313" key="2">
    <source>
        <dbReference type="EMBL" id="MFD2581529.1"/>
    </source>
</evidence>
<protein>
    <submittedName>
        <fullName evidence="2">Uncharacterized protein</fullName>
    </submittedName>
</protein>